<organism evidence="9 10">
    <name type="scientific">Dyella choica</name>
    <dbReference type="NCBI Taxonomy" id="1927959"/>
    <lineage>
        <taxon>Bacteria</taxon>
        <taxon>Pseudomonadati</taxon>
        <taxon>Pseudomonadota</taxon>
        <taxon>Gammaproteobacteria</taxon>
        <taxon>Lysobacterales</taxon>
        <taxon>Rhodanobacteraceae</taxon>
        <taxon>Dyella</taxon>
    </lineage>
</organism>
<reference evidence="9 10" key="1">
    <citation type="submission" date="2018-12" db="EMBL/GenBank/DDBJ databases">
        <title>Dyella dinghuensis sp. nov. DHOA06 and Dyella choica sp. nov. 4M-K27, isolated from forest soil.</title>
        <authorList>
            <person name="Qiu L.-H."/>
            <person name="Gao Z.-H."/>
        </authorList>
    </citation>
    <scope>NUCLEOTIDE SEQUENCE [LARGE SCALE GENOMIC DNA]</scope>
    <source>
        <strain evidence="9 10">4M-K27</strain>
    </source>
</reference>
<dbReference type="InterPro" id="IPR045054">
    <property type="entry name" value="P4HA-like"/>
</dbReference>
<dbReference type="RefSeq" id="WP_126687114.1">
    <property type="nucleotide sequence ID" value="NZ_RYYV01000037.1"/>
</dbReference>
<keyword evidence="5" id="KW-0560">Oxidoreductase</keyword>
<proteinExistence type="predicted"/>
<dbReference type="PROSITE" id="PS51471">
    <property type="entry name" value="FE2OG_OXY"/>
    <property type="match status" value="1"/>
</dbReference>
<dbReference type="GO" id="GO:0005506">
    <property type="term" value="F:iron ion binding"/>
    <property type="evidence" value="ECO:0007669"/>
    <property type="project" value="InterPro"/>
</dbReference>
<dbReference type="AlphaFoldDB" id="A0A3S0PIF2"/>
<dbReference type="InterPro" id="IPR006620">
    <property type="entry name" value="Pro_4_hyd_alph"/>
</dbReference>
<dbReference type="Pfam" id="PF13640">
    <property type="entry name" value="2OG-FeII_Oxy_3"/>
    <property type="match status" value="1"/>
</dbReference>
<comment type="caution">
    <text evidence="9">The sequence shown here is derived from an EMBL/GenBank/DDBJ whole genome shotgun (WGS) entry which is preliminary data.</text>
</comment>
<sequence length="245" mass="27190">MQNKEVISLSADVSDHSKRIHNKGMRREALPRIRHPEPPRVLAGDCAVNVSLRLASPVIRLLDGLLSAQECDDLIAQAVPRLQRSVVIANSGRTQVDRGRTSESVCFETGETALIQRLEERIAALLRVPVHHGEPLQVTRYLAGQQYQAHYDWFDPDNAGYEAMTMRGGQRVASLVMYLNTPEMGGGTNFPNIGLTFTPIRGSALYFAYKAGEQASWHAGMPVLKGEKWIATKWLRERSLDASGN</sequence>
<keyword evidence="3" id="KW-0847">Vitamin C</keyword>
<dbReference type="SMART" id="SM00702">
    <property type="entry name" value="P4Hc"/>
    <property type="match status" value="1"/>
</dbReference>
<evidence type="ECO:0000259" key="8">
    <source>
        <dbReference type="PROSITE" id="PS51471"/>
    </source>
</evidence>
<dbReference type="PANTHER" id="PTHR10869">
    <property type="entry name" value="PROLYL 4-HYDROXYLASE ALPHA SUBUNIT"/>
    <property type="match status" value="1"/>
</dbReference>
<gene>
    <name evidence="9" type="ORF">EKH80_22850</name>
</gene>
<protein>
    <submittedName>
        <fullName evidence="9">2-oxoglutarate-dependent dioxygenase</fullName>
    </submittedName>
</protein>
<evidence type="ECO:0000256" key="5">
    <source>
        <dbReference type="ARBA" id="ARBA00023002"/>
    </source>
</evidence>
<keyword evidence="6" id="KW-0408">Iron</keyword>
<accession>A0A3S0PIF2</accession>
<keyword evidence="4 9" id="KW-0223">Dioxygenase</keyword>
<dbReference type="EMBL" id="RYYV01000037">
    <property type="protein sequence ID" value="RUL69171.1"/>
    <property type="molecule type" value="Genomic_DNA"/>
</dbReference>
<dbReference type="Proteomes" id="UP000274358">
    <property type="component" value="Unassembled WGS sequence"/>
</dbReference>
<evidence type="ECO:0000256" key="4">
    <source>
        <dbReference type="ARBA" id="ARBA00022964"/>
    </source>
</evidence>
<evidence type="ECO:0000313" key="9">
    <source>
        <dbReference type="EMBL" id="RUL69171.1"/>
    </source>
</evidence>
<comment type="cofactor">
    <cofactor evidence="1">
        <name>L-ascorbate</name>
        <dbReference type="ChEBI" id="CHEBI:38290"/>
    </cofactor>
</comment>
<feature type="domain" description="Fe2OG dioxygenase" evidence="8">
    <location>
        <begin position="132"/>
        <end position="237"/>
    </location>
</feature>
<dbReference type="GO" id="GO:0004656">
    <property type="term" value="F:procollagen-proline 4-dioxygenase activity"/>
    <property type="evidence" value="ECO:0007669"/>
    <property type="project" value="TreeGrafter"/>
</dbReference>
<dbReference type="GO" id="GO:0031418">
    <property type="term" value="F:L-ascorbic acid binding"/>
    <property type="evidence" value="ECO:0007669"/>
    <property type="project" value="UniProtKB-KW"/>
</dbReference>
<evidence type="ECO:0000256" key="1">
    <source>
        <dbReference type="ARBA" id="ARBA00001961"/>
    </source>
</evidence>
<evidence type="ECO:0000256" key="6">
    <source>
        <dbReference type="ARBA" id="ARBA00023004"/>
    </source>
</evidence>
<name>A0A3S0PIF2_9GAMM</name>
<dbReference type="InterPro" id="IPR005123">
    <property type="entry name" value="Oxoglu/Fe-dep_dioxygenase_dom"/>
</dbReference>
<evidence type="ECO:0000313" key="10">
    <source>
        <dbReference type="Proteomes" id="UP000274358"/>
    </source>
</evidence>
<dbReference type="OrthoDB" id="269774at2"/>
<evidence type="ECO:0000256" key="2">
    <source>
        <dbReference type="ARBA" id="ARBA00022723"/>
    </source>
</evidence>
<keyword evidence="10" id="KW-1185">Reference proteome</keyword>
<evidence type="ECO:0000256" key="3">
    <source>
        <dbReference type="ARBA" id="ARBA00022896"/>
    </source>
</evidence>
<evidence type="ECO:0000256" key="7">
    <source>
        <dbReference type="SAM" id="MobiDB-lite"/>
    </source>
</evidence>
<dbReference type="InterPro" id="IPR044862">
    <property type="entry name" value="Pro_4_hyd_alph_FE2OG_OXY"/>
</dbReference>
<feature type="region of interest" description="Disordered" evidence="7">
    <location>
        <begin position="1"/>
        <end position="23"/>
    </location>
</feature>
<dbReference type="Gene3D" id="2.60.120.620">
    <property type="entry name" value="q2cbj1_9rhob like domain"/>
    <property type="match status" value="1"/>
</dbReference>
<dbReference type="PANTHER" id="PTHR10869:SF246">
    <property type="entry name" value="TRANSMEMBRANE PROLYL 4-HYDROXYLASE"/>
    <property type="match status" value="1"/>
</dbReference>
<keyword evidence="2" id="KW-0479">Metal-binding</keyword>